<proteinExistence type="predicted"/>
<comment type="caution">
    <text evidence="2">The sequence shown here is derived from an EMBL/GenBank/DDBJ whole genome shotgun (WGS) entry which is preliminary data.</text>
</comment>
<feature type="transmembrane region" description="Helical" evidence="1">
    <location>
        <begin position="251"/>
        <end position="271"/>
    </location>
</feature>
<reference evidence="2" key="1">
    <citation type="journal article" date="2015" name="Nature">
        <title>Complex archaea that bridge the gap between prokaryotes and eukaryotes.</title>
        <authorList>
            <person name="Spang A."/>
            <person name="Saw J.H."/>
            <person name="Jorgensen S.L."/>
            <person name="Zaremba-Niedzwiedzka K."/>
            <person name="Martijn J."/>
            <person name="Lind A.E."/>
            <person name="van Eijk R."/>
            <person name="Schleper C."/>
            <person name="Guy L."/>
            <person name="Ettema T.J."/>
        </authorList>
    </citation>
    <scope>NUCLEOTIDE SEQUENCE</scope>
</reference>
<feature type="transmembrane region" description="Helical" evidence="1">
    <location>
        <begin position="167"/>
        <end position="185"/>
    </location>
</feature>
<feature type="transmembrane region" description="Helical" evidence="1">
    <location>
        <begin position="223"/>
        <end position="245"/>
    </location>
</feature>
<name>A0A0F9R8I4_9ZZZZ</name>
<protein>
    <submittedName>
        <fullName evidence="2">Uncharacterized protein</fullName>
    </submittedName>
</protein>
<feature type="transmembrane region" description="Helical" evidence="1">
    <location>
        <begin position="9"/>
        <end position="33"/>
    </location>
</feature>
<sequence>MLFSQKKKVYFSTILLCIGIGVLLLTLLYYFSWSFIIESYIEIDGALGVIIIILSRIIIVSGMAFFIFLQWFKQEDQYFSDLPFLFGLFFLLLVFGKAFDLLIDFIFYQVEEVVVLSLTKIRFIIMILDFLPMIYLSIGMILFSFSLKEKFRSLRNEKSLNKVRIKIILFIILCEIAAIIFINNIQMISYLYPIIVIPSLITIVWLFNFAFRNKRLSNVNTSILWKTFTAYLISQIIRPLAQVLIGESPLFLIFAETLDLIIFIAIFVGFYKKANYVVK</sequence>
<organism evidence="2">
    <name type="scientific">marine sediment metagenome</name>
    <dbReference type="NCBI Taxonomy" id="412755"/>
    <lineage>
        <taxon>unclassified sequences</taxon>
        <taxon>metagenomes</taxon>
        <taxon>ecological metagenomes</taxon>
    </lineage>
</organism>
<accession>A0A0F9R8I4</accession>
<dbReference type="AlphaFoldDB" id="A0A0F9R8I4"/>
<keyword evidence="1" id="KW-0812">Transmembrane</keyword>
<evidence type="ECO:0000256" key="1">
    <source>
        <dbReference type="SAM" id="Phobius"/>
    </source>
</evidence>
<keyword evidence="1" id="KW-1133">Transmembrane helix</keyword>
<dbReference type="EMBL" id="LAZR01001077">
    <property type="protein sequence ID" value="KKN51144.1"/>
    <property type="molecule type" value="Genomic_DNA"/>
</dbReference>
<gene>
    <name evidence="2" type="ORF">LCGC14_0625640</name>
</gene>
<feature type="transmembrane region" description="Helical" evidence="1">
    <location>
        <begin position="84"/>
        <end position="103"/>
    </location>
</feature>
<keyword evidence="1" id="KW-0472">Membrane</keyword>
<feature type="transmembrane region" description="Helical" evidence="1">
    <location>
        <begin position="191"/>
        <end position="211"/>
    </location>
</feature>
<evidence type="ECO:0000313" key="2">
    <source>
        <dbReference type="EMBL" id="KKN51144.1"/>
    </source>
</evidence>
<feature type="transmembrane region" description="Helical" evidence="1">
    <location>
        <begin position="123"/>
        <end position="147"/>
    </location>
</feature>
<feature type="transmembrane region" description="Helical" evidence="1">
    <location>
        <begin position="45"/>
        <end position="72"/>
    </location>
</feature>